<dbReference type="GO" id="GO:0000175">
    <property type="term" value="F:3'-5'-RNA exonuclease activity"/>
    <property type="evidence" value="ECO:0007669"/>
    <property type="project" value="TreeGrafter"/>
</dbReference>
<dbReference type="Proteomes" id="UP000326396">
    <property type="component" value="Linkage Group LG15"/>
</dbReference>
<feature type="domain" description="Endonuclease/exonuclease/phosphatase" evidence="2">
    <location>
        <begin position="322"/>
        <end position="525"/>
    </location>
</feature>
<name>A0A5N6P2B5_9ASTR</name>
<comment type="caution">
    <text evidence="3">The sequence shown here is derived from an EMBL/GenBank/DDBJ whole genome shotgun (WGS) entry which is preliminary data.</text>
</comment>
<sequence length="789" mass="89550">MLDYLNAINLYAKTIGYGRTIVGLSVLAFMCSSQSGLEGTYYGLSVIAIGCPSWSETRKRTDGLSVLAMQFVHSGDSQAKLTDAMGKLINKMRKLYWERNGWIDPGVCPIYKHTESDNTCGVNEVKLFLTLMLCKQSDPYDYHPRYRAPGTFRPTGTPILPRRLGFSSWSRDKALHPSGLGSWIVVAEKALFPVRSVPPHRHATPFFRIRGRNQWRSRGFSNCLYSPFPIDVNRQVPQDYNPPLLPPPTHFNHSQSFHPPPAYSNAYQPLHNQNQQFRRPHFMPNQHFRPSPGKSPKLISDYRNWEQAKPGPPPSCERFTVLSYNILADYLAINHRTKLYFHIPRHILDWEFRKRSILFELGLWSPDILCFQEVDRFQEFQQDLKIRGYNGIWKMRTGEPVDGCAMFWRSSRFKLVHEEALEFNKFGLRDNVAQICVLESLREKCSAGSPPTAACSEGHNKVIICNIHVLYNPKRGEIKLGQVRILLEKAYATSKLWDDAPVVLCGDYNSTPKSSLYNFISEQKLNVSELPRDKISGQYSAEVRPKRPFTSNLRIPSIVRVDDKGESSSSWLNDTAHKDEKTAQQLETKEASKGTFENCSSQIMENISSDVITSDNNTNEPLEAIEDGPVGEDSTSFLSELHGPDEPNVADGTDLVDGLPFVENQNPFYDPSGWTSMEIEAATGSSECMTLEHHLKLRSTYTEVEDYSGTRDSNGEPQVTSYHRGFQGTVDYIWRSEGLQTVRVLAPIPKRAMEWTPGFPTKKWGSDHVALVAELAFHKLLDDEKSHAQ</sequence>
<evidence type="ECO:0000259" key="2">
    <source>
        <dbReference type="Pfam" id="PF03372"/>
    </source>
</evidence>
<dbReference type="InterPro" id="IPR050410">
    <property type="entry name" value="CCR4/nocturin_mRNA_transcr"/>
</dbReference>
<evidence type="ECO:0000313" key="3">
    <source>
        <dbReference type="EMBL" id="KAD5802938.1"/>
    </source>
</evidence>
<dbReference type="OrthoDB" id="428734at2759"/>
<evidence type="ECO:0000313" key="4">
    <source>
        <dbReference type="Proteomes" id="UP000326396"/>
    </source>
</evidence>
<proteinExistence type="predicted"/>
<accession>A0A5N6P2B5</accession>
<protein>
    <recommendedName>
        <fullName evidence="2">Endonuclease/exonuclease/phosphatase domain-containing protein</fullName>
    </recommendedName>
</protein>
<keyword evidence="4" id="KW-1185">Reference proteome</keyword>
<dbReference type="InterPro" id="IPR036691">
    <property type="entry name" value="Endo/exonu/phosph_ase_sf"/>
</dbReference>
<reference evidence="3 4" key="1">
    <citation type="submission" date="2019-05" db="EMBL/GenBank/DDBJ databases">
        <title>Mikania micrantha, genome provides insights into the molecular mechanism of rapid growth.</title>
        <authorList>
            <person name="Liu B."/>
        </authorList>
    </citation>
    <scope>NUCLEOTIDE SEQUENCE [LARGE SCALE GENOMIC DNA]</scope>
    <source>
        <strain evidence="3">NLD-2019</strain>
        <tissue evidence="3">Leaf</tissue>
    </source>
</reference>
<dbReference type="InterPro" id="IPR005135">
    <property type="entry name" value="Endo/exonuclease/phosphatase"/>
</dbReference>
<evidence type="ECO:0000256" key="1">
    <source>
        <dbReference type="SAM" id="MobiDB-lite"/>
    </source>
</evidence>
<dbReference type="Pfam" id="PF03372">
    <property type="entry name" value="Exo_endo_phos"/>
    <property type="match status" value="1"/>
</dbReference>
<dbReference type="PANTHER" id="PTHR12121:SF85">
    <property type="entry name" value="CARBON CATABOLITE REPRESSOR PROTEIN 4 HOMOLOG 6"/>
    <property type="match status" value="1"/>
</dbReference>
<dbReference type="Gene3D" id="3.60.10.10">
    <property type="entry name" value="Endonuclease/exonuclease/phosphatase"/>
    <property type="match status" value="1"/>
</dbReference>
<dbReference type="AlphaFoldDB" id="A0A5N6P2B5"/>
<gene>
    <name evidence="3" type="ORF">E3N88_14298</name>
</gene>
<dbReference type="PANTHER" id="PTHR12121">
    <property type="entry name" value="CARBON CATABOLITE REPRESSOR PROTEIN 4"/>
    <property type="match status" value="1"/>
</dbReference>
<feature type="region of interest" description="Disordered" evidence="1">
    <location>
        <begin position="564"/>
        <end position="595"/>
    </location>
</feature>
<feature type="compositionally biased region" description="Basic and acidic residues" evidence="1">
    <location>
        <begin position="575"/>
        <end position="592"/>
    </location>
</feature>
<organism evidence="3 4">
    <name type="scientific">Mikania micrantha</name>
    <name type="common">bitter vine</name>
    <dbReference type="NCBI Taxonomy" id="192012"/>
    <lineage>
        <taxon>Eukaryota</taxon>
        <taxon>Viridiplantae</taxon>
        <taxon>Streptophyta</taxon>
        <taxon>Embryophyta</taxon>
        <taxon>Tracheophyta</taxon>
        <taxon>Spermatophyta</taxon>
        <taxon>Magnoliopsida</taxon>
        <taxon>eudicotyledons</taxon>
        <taxon>Gunneridae</taxon>
        <taxon>Pentapetalae</taxon>
        <taxon>asterids</taxon>
        <taxon>campanulids</taxon>
        <taxon>Asterales</taxon>
        <taxon>Asteraceae</taxon>
        <taxon>Asteroideae</taxon>
        <taxon>Heliantheae alliance</taxon>
        <taxon>Eupatorieae</taxon>
        <taxon>Mikania</taxon>
    </lineage>
</organism>
<dbReference type="SUPFAM" id="SSF56219">
    <property type="entry name" value="DNase I-like"/>
    <property type="match status" value="1"/>
</dbReference>
<dbReference type="EMBL" id="SZYD01000007">
    <property type="protein sequence ID" value="KAD5802938.1"/>
    <property type="molecule type" value="Genomic_DNA"/>
</dbReference>